<evidence type="ECO:0000313" key="3">
    <source>
        <dbReference type="EMBL" id="AGK96763.1"/>
    </source>
</evidence>
<organism evidence="3 4">
    <name type="scientific">Clostridium pasteurianum BC1</name>
    <dbReference type="NCBI Taxonomy" id="86416"/>
    <lineage>
        <taxon>Bacteria</taxon>
        <taxon>Bacillati</taxon>
        <taxon>Bacillota</taxon>
        <taxon>Clostridia</taxon>
        <taxon>Eubacteriales</taxon>
        <taxon>Clostridiaceae</taxon>
        <taxon>Clostridium</taxon>
    </lineage>
</organism>
<reference evidence="3 4" key="1">
    <citation type="submission" date="2012-01" db="EMBL/GenBank/DDBJ databases">
        <title>Complete sequence of chromosome of Clostridium pasteurianum BC1.</title>
        <authorList>
            <consortium name="US DOE Joint Genome Institute"/>
            <person name="Lucas S."/>
            <person name="Han J."/>
            <person name="Lapidus A."/>
            <person name="Cheng J.-F."/>
            <person name="Goodwin L."/>
            <person name="Pitluck S."/>
            <person name="Peters L."/>
            <person name="Mikhailova N."/>
            <person name="Teshima H."/>
            <person name="Detter J.C."/>
            <person name="Han C."/>
            <person name="Tapia R."/>
            <person name="Land M."/>
            <person name="Hauser L."/>
            <person name="Kyrpides N."/>
            <person name="Ivanova N."/>
            <person name="Pagani I."/>
            <person name="Dunn J."/>
            <person name="Taghavi S."/>
            <person name="Francis A."/>
            <person name="van der Lelie D."/>
            <person name="Woyke T."/>
        </authorList>
    </citation>
    <scope>NUCLEOTIDE SEQUENCE [LARGE SCALE GENOMIC DNA]</scope>
    <source>
        <strain evidence="3 4">BC1</strain>
    </source>
</reference>
<accession>R4K2F8</accession>
<evidence type="ECO:0000256" key="2">
    <source>
        <dbReference type="SAM" id="Phobius"/>
    </source>
</evidence>
<feature type="region of interest" description="Disordered" evidence="1">
    <location>
        <begin position="230"/>
        <end position="259"/>
    </location>
</feature>
<dbReference type="EMBL" id="CP003261">
    <property type="protein sequence ID" value="AGK96763.1"/>
    <property type="molecule type" value="Genomic_DNA"/>
</dbReference>
<dbReference type="OrthoDB" id="9794377at2"/>
<proteinExistence type="predicted"/>
<feature type="transmembrane region" description="Helical" evidence="2">
    <location>
        <begin position="74"/>
        <end position="98"/>
    </location>
</feature>
<dbReference type="STRING" id="86416.Clopa_1863"/>
<protein>
    <submittedName>
        <fullName evidence="3">Malarial early transcribed membrane protein (ETRAMP)</fullName>
    </submittedName>
</protein>
<dbReference type="KEGG" id="cpas:Clopa_1863"/>
<dbReference type="PATRIC" id="fig|86416.3.peg.1836"/>
<gene>
    <name evidence="3" type="ORF">Clopa_1863</name>
</gene>
<dbReference type="HOGENOM" id="CLU_890545_0_0_9"/>
<keyword evidence="4" id="KW-1185">Reference proteome</keyword>
<keyword evidence="2" id="KW-0472">Membrane</keyword>
<dbReference type="AlphaFoldDB" id="R4K2F8"/>
<dbReference type="RefSeq" id="WP_015615081.1">
    <property type="nucleotide sequence ID" value="NC_021182.1"/>
</dbReference>
<evidence type="ECO:0000313" key="4">
    <source>
        <dbReference type="Proteomes" id="UP000013523"/>
    </source>
</evidence>
<keyword evidence="2" id="KW-1133">Transmembrane helix</keyword>
<feature type="compositionally biased region" description="Low complexity" evidence="1">
    <location>
        <begin position="238"/>
        <end position="249"/>
    </location>
</feature>
<dbReference type="eggNOG" id="ENOG5033CWD">
    <property type="taxonomic scope" value="Bacteria"/>
</dbReference>
<dbReference type="Proteomes" id="UP000013523">
    <property type="component" value="Chromosome"/>
</dbReference>
<sequence>MPSKICPKCDKEIPEKSLFCNYCGCKIEAVEKNSILEDDSNKVGKQENLKDDSTKIKEDNTINDNTYKKQRHNLVIRSLIVAIICVVVLGGIVGYNYYNNKATDVTNDNKPINVTMDATPVTDFNGTKFNITTNLPDSTNLMVTLTNDSTNYKSQDGLNPVENGKVETHSFSDNSFQLKNGNYTLEITTTPNGSDDISNRLIGKYVIHDTVSGNNTLHFKKNITITGSTNDGSFDKYNNTTTNTTDSNTTPPPTPTDPTIGMTADQVRKSTWGNPKSINRTTTAYGTSEQWVYPNYRYIYLDNGIVTSIQDH</sequence>
<keyword evidence="2" id="KW-0812">Transmembrane</keyword>
<name>R4K2F8_CLOPA</name>
<evidence type="ECO:0000256" key="1">
    <source>
        <dbReference type="SAM" id="MobiDB-lite"/>
    </source>
</evidence>